<dbReference type="AlphaFoldDB" id="A0A316DEN9"/>
<evidence type="ECO:0000313" key="2">
    <source>
        <dbReference type="Proteomes" id="UP000245489"/>
    </source>
</evidence>
<comment type="caution">
    <text evidence="1">The sequence shown here is derived from an EMBL/GenBank/DDBJ whole genome shotgun (WGS) entry which is preliminary data.</text>
</comment>
<evidence type="ECO:0000313" key="1">
    <source>
        <dbReference type="EMBL" id="PWK16671.1"/>
    </source>
</evidence>
<keyword evidence="2" id="KW-1185">Reference proteome</keyword>
<dbReference type="EMBL" id="QGGO01000048">
    <property type="protein sequence ID" value="PWK16671.1"/>
    <property type="molecule type" value="Genomic_DNA"/>
</dbReference>
<dbReference type="OrthoDB" id="918356at2"/>
<dbReference type="RefSeq" id="WP_109745537.1">
    <property type="nucleotide sequence ID" value="NZ_QGGO01000048.1"/>
</dbReference>
<gene>
    <name evidence="1" type="ORF">LV89_04837</name>
</gene>
<evidence type="ECO:0008006" key="3">
    <source>
        <dbReference type="Google" id="ProtNLM"/>
    </source>
</evidence>
<sequence>MSTNHENLDNSTQEVDSRIVENLSPSLIIAPTDEIIIEALKAKSNVMIGVVSENVQEHQLSIAENKRQKIDILTDNSTSNDWLANFTNVAMDNSMEAVKGDLMALSILSNRNYSEQLLQGKSIIYQGVQTDAAGKPKAFMGLKMLQLTRDIKNNTPVLTLNTPQRYDFRANDNELTPQKRLTATLHFDVTNEIVDKLAKSFGVKKDFSHDKDFETLFLLSDKEGQSQVLHKLSDKEAFIAMNAIQRIGHKHLLNDNQRREFYQELEKDGFVGFSHEVSTKVGKDIFLESKTFPMENVPTKYKGVKLTPLQSFQLAKGNSVSIEGIKDDKVEGIYTANVKLDVFNGKNIEHDRKVSTEKLDKSIGMNAVVEKVVNKETTITQPKLNLGM</sequence>
<proteinExistence type="predicted"/>
<reference evidence="1 2" key="1">
    <citation type="submission" date="2018-05" db="EMBL/GenBank/DDBJ databases">
        <title>Genomic Encyclopedia of Archaeal and Bacterial Type Strains, Phase II (KMG-II): from individual species to whole genera.</title>
        <authorList>
            <person name="Goeker M."/>
        </authorList>
    </citation>
    <scope>NUCLEOTIDE SEQUENCE [LARGE SCALE GENOMIC DNA]</scope>
    <source>
        <strain evidence="1 2">DSM 22214</strain>
    </source>
</reference>
<dbReference type="Proteomes" id="UP000245489">
    <property type="component" value="Unassembled WGS sequence"/>
</dbReference>
<accession>A0A316DEN9</accession>
<protein>
    <recommendedName>
        <fullName evidence="3">DUF3945 domain-containing protein</fullName>
    </recommendedName>
</protein>
<name>A0A316DEN9_9BACT</name>
<organism evidence="1 2">
    <name type="scientific">Arcicella aurantiaca</name>
    <dbReference type="NCBI Taxonomy" id="591202"/>
    <lineage>
        <taxon>Bacteria</taxon>
        <taxon>Pseudomonadati</taxon>
        <taxon>Bacteroidota</taxon>
        <taxon>Cytophagia</taxon>
        <taxon>Cytophagales</taxon>
        <taxon>Flectobacillaceae</taxon>
        <taxon>Arcicella</taxon>
    </lineage>
</organism>